<keyword evidence="2" id="KW-1185">Reference proteome</keyword>
<dbReference type="AlphaFoldDB" id="S8DMX0"/>
<reference evidence="1 2" key="1">
    <citation type="journal article" date="2012" name="Science">
        <title>The Paleozoic origin of enzymatic lignin decomposition reconstructed from 31 fungal genomes.</title>
        <authorList>
            <person name="Floudas D."/>
            <person name="Binder M."/>
            <person name="Riley R."/>
            <person name="Barry K."/>
            <person name="Blanchette R.A."/>
            <person name="Henrissat B."/>
            <person name="Martinez A.T."/>
            <person name="Otillar R."/>
            <person name="Spatafora J.W."/>
            <person name="Yadav J.S."/>
            <person name="Aerts A."/>
            <person name="Benoit I."/>
            <person name="Boyd A."/>
            <person name="Carlson A."/>
            <person name="Copeland A."/>
            <person name="Coutinho P.M."/>
            <person name="de Vries R.P."/>
            <person name="Ferreira P."/>
            <person name="Findley K."/>
            <person name="Foster B."/>
            <person name="Gaskell J."/>
            <person name="Glotzer D."/>
            <person name="Gorecki P."/>
            <person name="Heitman J."/>
            <person name="Hesse C."/>
            <person name="Hori C."/>
            <person name="Igarashi K."/>
            <person name="Jurgens J.A."/>
            <person name="Kallen N."/>
            <person name="Kersten P."/>
            <person name="Kohler A."/>
            <person name="Kuees U."/>
            <person name="Kumar T.K.A."/>
            <person name="Kuo A."/>
            <person name="LaButti K."/>
            <person name="Larrondo L.F."/>
            <person name="Lindquist E."/>
            <person name="Ling A."/>
            <person name="Lombard V."/>
            <person name="Lucas S."/>
            <person name="Lundell T."/>
            <person name="Martin R."/>
            <person name="McLaughlin D.J."/>
            <person name="Morgenstern I."/>
            <person name="Morin E."/>
            <person name="Murat C."/>
            <person name="Nagy L.G."/>
            <person name="Nolan M."/>
            <person name="Ohm R.A."/>
            <person name="Patyshakuliyeva A."/>
            <person name="Rokas A."/>
            <person name="Ruiz-Duenas F.J."/>
            <person name="Sabat G."/>
            <person name="Salamov A."/>
            <person name="Samejima M."/>
            <person name="Schmutz J."/>
            <person name="Slot J.C."/>
            <person name="St John F."/>
            <person name="Stenlid J."/>
            <person name="Sun H."/>
            <person name="Sun S."/>
            <person name="Syed K."/>
            <person name="Tsang A."/>
            <person name="Wiebenga A."/>
            <person name="Young D."/>
            <person name="Pisabarro A."/>
            <person name="Eastwood D.C."/>
            <person name="Martin F."/>
            <person name="Cullen D."/>
            <person name="Grigoriev I.V."/>
            <person name="Hibbett D.S."/>
        </authorList>
    </citation>
    <scope>NUCLEOTIDE SEQUENCE</scope>
    <source>
        <strain evidence="2">FP-58527</strain>
    </source>
</reference>
<name>S8DMX0_FOMSC</name>
<dbReference type="EMBL" id="KE504248">
    <property type="protein sequence ID" value="EPS94007.1"/>
    <property type="molecule type" value="Genomic_DNA"/>
</dbReference>
<dbReference type="Proteomes" id="UP000015241">
    <property type="component" value="Unassembled WGS sequence"/>
</dbReference>
<dbReference type="HOGENOM" id="CLU_095741_0_1_1"/>
<proteinExistence type="predicted"/>
<evidence type="ECO:0000313" key="2">
    <source>
        <dbReference type="Proteomes" id="UP000015241"/>
    </source>
</evidence>
<accession>S8DMX0</accession>
<dbReference type="eggNOG" id="ENOG502SQ06">
    <property type="taxonomic scope" value="Eukaryota"/>
</dbReference>
<organism evidence="1 2">
    <name type="scientific">Fomitopsis schrenkii</name>
    <name type="common">Brown rot fungus</name>
    <dbReference type="NCBI Taxonomy" id="2126942"/>
    <lineage>
        <taxon>Eukaryota</taxon>
        <taxon>Fungi</taxon>
        <taxon>Dikarya</taxon>
        <taxon>Basidiomycota</taxon>
        <taxon>Agaricomycotina</taxon>
        <taxon>Agaricomycetes</taxon>
        <taxon>Polyporales</taxon>
        <taxon>Fomitopsis</taxon>
    </lineage>
</organism>
<gene>
    <name evidence="1" type="ORF">FOMPIDRAFT_1135080</name>
</gene>
<sequence>MSNQLNGFEEGAVYVVLHLRSTEPNDNSFHWGLYHHYRPKANAAIGYKYHIRNVGSNWLTDHGPTSGLLKSMALVVIVRIIRSVPADYVPQFQQLMQAEDAIVNTIPSVSCRVWLFRTLQRLQLSHFLRCNDLNALEQEIRKIGQEERLSACKAEIPRPIRASALCA</sequence>
<dbReference type="OrthoDB" id="3016366at2759"/>
<dbReference type="InParanoid" id="S8DMX0"/>
<evidence type="ECO:0000313" key="1">
    <source>
        <dbReference type="EMBL" id="EPS94007.1"/>
    </source>
</evidence>
<protein>
    <submittedName>
        <fullName evidence="1">Uncharacterized protein</fullName>
    </submittedName>
</protein>